<reference evidence="6" key="1">
    <citation type="submission" date="2016-10" db="EMBL/GenBank/DDBJ databases">
        <authorList>
            <person name="Varghese N."/>
            <person name="Submissions S."/>
        </authorList>
    </citation>
    <scope>NUCLEOTIDE SEQUENCE [LARGE SCALE GENOMIC DNA]</scope>
    <source>
        <strain evidence="6">DSM 8344</strain>
    </source>
</reference>
<dbReference type="EMBL" id="FNCP01000023">
    <property type="protein sequence ID" value="SDH98458.1"/>
    <property type="molecule type" value="Genomic_DNA"/>
</dbReference>
<evidence type="ECO:0000256" key="3">
    <source>
        <dbReference type="ARBA" id="ARBA00023163"/>
    </source>
</evidence>
<dbReference type="GO" id="GO:0003677">
    <property type="term" value="F:DNA binding"/>
    <property type="evidence" value="ECO:0007669"/>
    <property type="project" value="UniProtKB-KW"/>
</dbReference>
<evidence type="ECO:0000259" key="4">
    <source>
        <dbReference type="PROSITE" id="PS50995"/>
    </source>
</evidence>
<protein>
    <submittedName>
        <fullName evidence="5">DNA-binding transcriptional regulator, MarR family</fullName>
    </submittedName>
</protein>
<dbReference type="STRING" id="1121419.SAMN05443529_12372"/>
<gene>
    <name evidence="5" type="ORF">SAMN05443529_12372</name>
</gene>
<name>A0A1G8GVN4_9FIRM</name>
<evidence type="ECO:0000313" key="6">
    <source>
        <dbReference type="Proteomes" id="UP000198656"/>
    </source>
</evidence>
<accession>A0A1G8GVN4</accession>
<dbReference type="PANTHER" id="PTHR42756">
    <property type="entry name" value="TRANSCRIPTIONAL REGULATOR, MARR"/>
    <property type="match status" value="1"/>
</dbReference>
<dbReference type="PROSITE" id="PS50995">
    <property type="entry name" value="HTH_MARR_2"/>
    <property type="match status" value="1"/>
</dbReference>
<keyword evidence="2 5" id="KW-0238">DNA-binding</keyword>
<dbReference type="AlphaFoldDB" id="A0A1G8GVN4"/>
<sequence length="154" mass="17357">MHDETTREDLKKMSRITGKTCVCFNLRKASRLLSLVYDQALKPTGIKATQFSLMMAVAGNRGIPIGKLARPLGMDRSTLSRNAKILENKGLLEIEEGEDRREQIFNLTEEGISLLQEAIPMWEGVQLELAEKMGNERLTVLLNDLQDLGRETKL</sequence>
<dbReference type="PANTHER" id="PTHR42756:SF1">
    <property type="entry name" value="TRANSCRIPTIONAL REPRESSOR OF EMRAB OPERON"/>
    <property type="match status" value="1"/>
</dbReference>
<dbReference type="Pfam" id="PF12802">
    <property type="entry name" value="MarR_2"/>
    <property type="match status" value="1"/>
</dbReference>
<dbReference type="InterPro" id="IPR000835">
    <property type="entry name" value="HTH_MarR-typ"/>
</dbReference>
<dbReference type="InterPro" id="IPR036390">
    <property type="entry name" value="WH_DNA-bd_sf"/>
</dbReference>
<dbReference type="OrthoDB" id="165131at2"/>
<dbReference type="SUPFAM" id="SSF46785">
    <property type="entry name" value="Winged helix' DNA-binding domain"/>
    <property type="match status" value="1"/>
</dbReference>
<evidence type="ECO:0000256" key="1">
    <source>
        <dbReference type="ARBA" id="ARBA00023015"/>
    </source>
</evidence>
<keyword evidence="6" id="KW-1185">Reference proteome</keyword>
<dbReference type="Gene3D" id="1.10.10.10">
    <property type="entry name" value="Winged helix-like DNA-binding domain superfamily/Winged helix DNA-binding domain"/>
    <property type="match status" value="1"/>
</dbReference>
<dbReference type="RefSeq" id="WP_092334934.1">
    <property type="nucleotide sequence ID" value="NZ_FNCP01000023.1"/>
</dbReference>
<dbReference type="SMART" id="SM00347">
    <property type="entry name" value="HTH_MARR"/>
    <property type="match status" value="1"/>
</dbReference>
<evidence type="ECO:0000313" key="5">
    <source>
        <dbReference type="EMBL" id="SDH98458.1"/>
    </source>
</evidence>
<keyword evidence="1" id="KW-0805">Transcription regulation</keyword>
<dbReference type="Proteomes" id="UP000198656">
    <property type="component" value="Unassembled WGS sequence"/>
</dbReference>
<dbReference type="InterPro" id="IPR036388">
    <property type="entry name" value="WH-like_DNA-bd_sf"/>
</dbReference>
<feature type="domain" description="HTH marR-type" evidence="4">
    <location>
        <begin position="19"/>
        <end position="150"/>
    </location>
</feature>
<organism evidence="5 6">
    <name type="scientific">Desulfosporosinus hippei DSM 8344</name>
    <dbReference type="NCBI Taxonomy" id="1121419"/>
    <lineage>
        <taxon>Bacteria</taxon>
        <taxon>Bacillati</taxon>
        <taxon>Bacillota</taxon>
        <taxon>Clostridia</taxon>
        <taxon>Eubacteriales</taxon>
        <taxon>Desulfitobacteriaceae</taxon>
        <taxon>Desulfosporosinus</taxon>
    </lineage>
</organism>
<evidence type="ECO:0000256" key="2">
    <source>
        <dbReference type="ARBA" id="ARBA00023125"/>
    </source>
</evidence>
<proteinExistence type="predicted"/>
<dbReference type="GO" id="GO:0003700">
    <property type="term" value="F:DNA-binding transcription factor activity"/>
    <property type="evidence" value="ECO:0007669"/>
    <property type="project" value="InterPro"/>
</dbReference>
<keyword evidence="3" id="KW-0804">Transcription</keyword>